<dbReference type="EMBL" id="WNYA01000013">
    <property type="protein sequence ID" value="KAG8551043.1"/>
    <property type="molecule type" value="Genomic_DNA"/>
</dbReference>
<evidence type="ECO:0000256" key="1">
    <source>
        <dbReference type="SAM" id="MobiDB-lite"/>
    </source>
</evidence>
<name>A0AAV6ZSG6_ENGPU</name>
<sequence length="70" mass="8182">MHSKATPRKCSLGLSPAWLAERWNRHSNMRKKEDSKDSKENESKEKEKTKEKATSKSKRGNMYKLCVQND</sequence>
<evidence type="ECO:0000313" key="3">
    <source>
        <dbReference type="Proteomes" id="UP000824782"/>
    </source>
</evidence>
<feature type="region of interest" description="Disordered" evidence="1">
    <location>
        <begin position="1"/>
        <end position="70"/>
    </location>
</feature>
<keyword evidence="3" id="KW-1185">Reference proteome</keyword>
<feature type="compositionally biased region" description="Basic and acidic residues" evidence="1">
    <location>
        <begin position="30"/>
        <end position="54"/>
    </location>
</feature>
<comment type="caution">
    <text evidence="2">The sequence shown here is derived from an EMBL/GenBank/DDBJ whole genome shotgun (WGS) entry which is preliminary data.</text>
</comment>
<dbReference type="Proteomes" id="UP000824782">
    <property type="component" value="Unassembled WGS sequence"/>
</dbReference>
<gene>
    <name evidence="2" type="ORF">GDO81_021916</name>
</gene>
<evidence type="ECO:0000313" key="2">
    <source>
        <dbReference type="EMBL" id="KAG8551043.1"/>
    </source>
</evidence>
<reference evidence="2" key="1">
    <citation type="thesis" date="2020" institute="ProQuest LLC" country="789 East Eisenhower Parkway, Ann Arbor, MI, USA">
        <title>Comparative Genomics and Chromosome Evolution.</title>
        <authorList>
            <person name="Mudd A.B."/>
        </authorList>
    </citation>
    <scope>NUCLEOTIDE SEQUENCE</scope>
    <source>
        <strain evidence="2">237g6f4</strain>
        <tissue evidence="2">Blood</tissue>
    </source>
</reference>
<accession>A0AAV6ZSG6</accession>
<organism evidence="2 3">
    <name type="scientific">Engystomops pustulosus</name>
    <name type="common">Tungara frog</name>
    <name type="synonym">Physalaemus pustulosus</name>
    <dbReference type="NCBI Taxonomy" id="76066"/>
    <lineage>
        <taxon>Eukaryota</taxon>
        <taxon>Metazoa</taxon>
        <taxon>Chordata</taxon>
        <taxon>Craniata</taxon>
        <taxon>Vertebrata</taxon>
        <taxon>Euteleostomi</taxon>
        <taxon>Amphibia</taxon>
        <taxon>Batrachia</taxon>
        <taxon>Anura</taxon>
        <taxon>Neobatrachia</taxon>
        <taxon>Hyloidea</taxon>
        <taxon>Leptodactylidae</taxon>
        <taxon>Leiuperinae</taxon>
        <taxon>Engystomops</taxon>
    </lineage>
</organism>
<proteinExistence type="predicted"/>
<protein>
    <submittedName>
        <fullName evidence="2">Uncharacterized protein</fullName>
    </submittedName>
</protein>
<dbReference type="AlphaFoldDB" id="A0AAV6ZSG6"/>